<dbReference type="InterPro" id="IPR011545">
    <property type="entry name" value="DEAD/DEAH_box_helicase_dom"/>
</dbReference>
<keyword evidence="8" id="KW-0539">Nucleus</keyword>
<dbReference type="Pfam" id="PF16124">
    <property type="entry name" value="RecQ_Zn_bind"/>
    <property type="match status" value="1"/>
</dbReference>
<name>A0A1D1V946_RAMVA</name>
<dbReference type="OrthoDB" id="10261556at2759"/>
<accession>A0A1D1V946</accession>
<dbReference type="GO" id="GO:0005634">
    <property type="term" value="C:nucleus"/>
    <property type="evidence" value="ECO:0007669"/>
    <property type="project" value="UniProtKB-SubCell"/>
</dbReference>
<keyword evidence="3 8" id="KW-0378">Hydrolase</keyword>
<feature type="domain" description="Helicase C-terminal" evidence="11">
    <location>
        <begin position="238"/>
        <end position="390"/>
    </location>
</feature>
<comment type="catalytic activity">
    <reaction evidence="6 8">
        <text>Couples ATP hydrolysis with the unwinding of duplex DNA by translocating in the 3'-5' direction.</text>
        <dbReference type="EC" id="5.6.2.4"/>
    </reaction>
</comment>
<keyword evidence="5 8" id="KW-0067">ATP-binding</keyword>
<dbReference type="EC" id="5.6.2.4" evidence="8"/>
<dbReference type="SUPFAM" id="SSF52540">
    <property type="entry name" value="P-loop containing nucleoside triphosphate hydrolases"/>
    <property type="match status" value="1"/>
</dbReference>
<keyword evidence="13" id="KW-1185">Reference proteome</keyword>
<feature type="region of interest" description="Disordered" evidence="9">
    <location>
        <begin position="563"/>
        <end position="584"/>
    </location>
</feature>
<proteinExistence type="inferred from homology"/>
<dbReference type="Pfam" id="PF00271">
    <property type="entry name" value="Helicase_C"/>
    <property type="match status" value="1"/>
</dbReference>
<dbReference type="InterPro" id="IPR014001">
    <property type="entry name" value="Helicase_ATP-bd"/>
</dbReference>
<organism evidence="12 13">
    <name type="scientific">Ramazzottius varieornatus</name>
    <name type="common">Water bear</name>
    <name type="synonym">Tardigrade</name>
    <dbReference type="NCBI Taxonomy" id="947166"/>
    <lineage>
        <taxon>Eukaryota</taxon>
        <taxon>Metazoa</taxon>
        <taxon>Ecdysozoa</taxon>
        <taxon>Tardigrada</taxon>
        <taxon>Eutardigrada</taxon>
        <taxon>Parachela</taxon>
        <taxon>Hypsibioidea</taxon>
        <taxon>Ramazzottiidae</taxon>
        <taxon>Ramazzottius</taxon>
    </lineage>
</organism>
<dbReference type="STRING" id="947166.A0A1D1V946"/>
<keyword evidence="4 8" id="KW-0347">Helicase</keyword>
<evidence type="ECO:0000256" key="9">
    <source>
        <dbReference type="SAM" id="MobiDB-lite"/>
    </source>
</evidence>
<dbReference type="PANTHER" id="PTHR13710">
    <property type="entry name" value="DNA HELICASE RECQ FAMILY MEMBER"/>
    <property type="match status" value="1"/>
</dbReference>
<reference evidence="12 13" key="1">
    <citation type="journal article" date="2016" name="Nat. Commun.">
        <title>Extremotolerant tardigrade genome and improved radiotolerance of human cultured cells by tardigrade-unique protein.</title>
        <authorList>
            <person name="Hashimoto T."/>
            <person name="Horikawa D.D."/>
            <person name="Saito Y."/>
            <person name="Kuwahara H."/>
            <person name="Kozuka-Hata H."/>
            <person name="Shin-I T."/>
            <person name="Minakuchi Y."/>
            <person name="Ohishi K."/>
            <person name="Motoyama A."/>
            <person name="Aizu T."/>
            <person name="Enomoto A."/>
            <person name="Kondo K."/>
            <person name="Tanaka S."/>
            <person name="Hara Y."/>
            <person name="Koshikawa S."/>
            <person name="Sagara H."/>
            <person name="Miura T."/>
            <person name="Yokobori S."/>
            <person name="Miyagawa K."/>
            <person name="Suzuki Y."/>
            <person name="Kubo T."/>
            <person name="Oyama M."/>
            <person name="Kohara Y."/>
            <person name="Fujiyama A."/>
            <person name="Arakawa K."/>
            <person name="Katayama T."/>
            <person name="Toyoda A."/>
            <person name="Kunieda T."/>
        </authorList>
    </citation>
    <scope>NUCLEOTIDE SEQUENCE [LARGE SCALE GENOMIC DNA]</scope>
    <source>
        <strain evidence="12 13">YOKOZUNA-1</strain>
    </source>
</reference>
<gene>
    <name evidence="12" type="primary">RvY_08728</name>
    <name evidence="12" type="synonym">RvY_08728.2</name>
    <name evidence="12" type="ORF">RvY_08728-2</name>
</gene>
<dbReference type="CDD" id="cd17920">
    <property type="entry name" value="DEXHc_RecQ"/>
    <property type="match status" value="1"/>
</dbReference>
<comment type="subcellular location">
    <subcellularLocation>
        <location evidence="8">Nucleus</location>
    </subcellularLocation>
</comment>
<evidence type="ECO:0000256" key="6">
    <source>
        <dbReference type="ARBA" id="ARBA00034617"/>
    </source>
</evidence>
<evidence type="ECO:0000256" key="2">
    <source>
        <dbReference type="ARBA" id="ARBA00022741"/>
    </source>
</evidence>
<evidence type="ECO:0000256" key="1">
    <source>
        <dbReference type="ARBA" id="ARBA00005446"/>
    </source>
</evidence>
<dbReference type="NCBIfam" id="TIGR00614">
    <property type="entry name" value="recQ_fam"/>
    <property type="match status" value="1"/>
</dbReference>
<dbReference type="AlphaFoldDB" id="A0A1D1V946"/>
<dbReference type="GO" id="GO:0016887">
    <property type="term" value="F:ATP hydrolysis activity"/>
    <property type="evidence" value="ECO:0007669"/>
    <property type="project" value="RHEA"/>
</dbReference>
<evidence type="ECO:0000256" key="5">
    <source>
        <dbReference type="ARBA" id="ARBA00022840"/>
    </source>
</evidence>
<dbReference type="Proteomes" id="UP000186922">
    <property type="component" value="Unassembled WGS sequence"/>
</dbReference>
<protein>
    <recommendedName>
        <fullName evidence="8">ATP-dependent DNA helicase</fullName>
        <ecNumber evidence="8">5.6.2.4</ecNumber>
    </recommendedName>
</protein>
<dbReference type="GO" id="GO:0043138">
    <property type="term" value="F:3'-5' DNA helicase activity"/>
    <property type="evidence" value="ECO:0007669"/>
    <property type="project" value="UniProtKB-EC"/>
</dbReference>
<dbReference type="GO" id="GO:0000724">
    <property type="term" value="P:double-strand break repair via homologous recombination"/>
    <property type="evidence" value="ECO:0007669"/>
    <property type="project" value="TreeGrafter"/>
</dbReference>
<dbReference type="SMART" id="SM00490">
    <property type="entry name" value="HELICc"/>
    <property type="match status" value="1"/>
</dbReference>
<feature type="region of interest" description="Disordered" evidence="9">
    <location>
        <begin position="644"/>
        <end position="691"/>
    </location>
</feature>
<dbReference type="SMART" id="SM00487">
    <property type="entry name" value="DEXDc"/>
    <property type="match status" value="1"/>
</dbReference>
<comment type="caution">
    <text evidence="12">The sequence shown here is derived from an EMBL/GenBank/DDBJ whole genome shotgun (WGS) entry which is preliminary data.</text>
</comment>
<dbReference type="PROSITE" id="PS51194">
    <property type="entry name" value="HELICASE_CTER"/>
    <property type="match status" value="1"/>
</dbReference>
<evidence type="ECO:0000313" key="13">
    <source>
        <dbReference type="Proteomes" id="UP000186922"/>
    </source>
</evidence>
<comment type="catalytic activity">
    <reaction evidence="7 8">
        <text>ATP + H2O = ADP + phosphate + H(+)</text>
        <dbReference type="Rhea" id="RHEA:13065"/>
        <dbReference type="ChEBI" id="CHEBI:15377"/>
        <dbReference type="ChEBI" id="CHEBI:15378"/>
        <dbReference type="ChEBI" id="CHEBI:30616"/>
        <dbReference type="ChEBI" id="CHEBI:43474"/>
        <dbReference type="ChEBI" id="CHEBI:456216"/>
    </reaction>
</comment>
<keyword evidence="2 8" id="KW-0547">Nucleotide-binding</keyword>
<dbReference type="InterPro" id="IPR027417">
    <property type="entry name" value="P-loop_NTPase"/>
</dbReference>
<comment type="similarity">
    <text evidence="1 8">Belongs to the helicase family. RecQ subfamily.</text>
</comment>
<feature type="compositionally biased region" description="Polar residues" evidence="9">
    <location>
        <begin position="662"/>
        <end position="685"/>
    </location>
</feature>
<dbReference type="Pfam" id="PF00270">
    <property type="entry name" value="DEAD"/>
    <property type="match status" value="1"/>
</dbReference>
<dbReference type="GO" id="GO:0005737">
    <property type="term" value="C:cytoplasm"/>
    <property type="evidence" value="ECO:0007669"/>
    <property type="project" value="TreeGrafter"/>
</dbReference>
<feature type="region of interest" description="Disordered" evidence="9">
    <location>
        <begin position="439"/>
        <end position="548"/>
    </location>
</feature>
<dbReference type="InterPro" id="IPR004589">
    <property type="entry name" value="DNA_helicase_ATP-dep_RecQ"/>
</dbReference>
<dbReference type="GO" id="GO:0009378">
    <property type="term" value="F:four-way junction helicase activity"/>
    <property type="evidence" value="ECO:0007669"/>
    <property type="project" value="TreeGrafter"/>
</dbReference>
<dbReference type="EMBL" id="BDGG01000004">
    <property type="protein sequence ID" value="GAU97430.1"/>
    <property type="molecule type" value="Genomic_DNA"/>
</dbReference>
<dbReference type="InterPro" id="IPR001650">
    <property type="entry name" value="Helicase_C-like"/>
</dbReference>
<feature type="compositionally biased region" description="Basic and acidic residues" evidence="9">
    <location>
        <begin position="476"/>
        <end position="501"/>
    </location>
</feature>
<dbReference type="GO" id="GO:0003676">
    <property type="term" value="F:nucleic acid binding"/>
    <property type="evidence" value="ECO:0007669"/>
    <property type="project" value="InterPro"/>
</dbReference>
<feature type="domain" description="Helicase ATP-binding" evidence="10">
    <location>
        <begin position="34"/>
        <end position="209"/>
    </location>
</feature>
<evidence type="ECO:0000259" key="10">
    <source>
        <dbReference type="PROSITE" id="PS51192"/>
    </source>
</evidence>
<dbReference type="PROSITE" id="PS51192">
    <property type="entry name" value="HELICASE_ATP_BIND_1"/>
    <property type="match status" value="1"/>
</dbReference>
<evidence type="ECO:0000313" key="12">
    <source>
        <dbReference type="EMBL" id="GAU97430.1"/>
    </source>
</evidence>
<evidence type="ECO:0000256" key="4">
    <source>
        <dbReference type="ARBA" id="ARBA00022806"/>
    </source>
</evidence>
<sequence>MGELVVSPVQLKEAMKRLFGYDTYKSPLQQKATEEVAKCQNDVFISLPTGAGKSMCYMLPGAVGYGLSVVISPLLALIHDQLTVLNGQNIPATSINSTLSEAERAAIENGLKAPSGPTFKFLYLTPEQCATERTKTLLKALSAKKVVRGVVVDEAHCISEWGHQFRGDYLKLGQLRDFCPGVPFVALTATAPIVVAEDVMSRLRLKKPVILKQPVFRENLFFEVLEKDVEDDEHNFESLLDFVDNVYKKSGPGQMSGIIYCRTRAECENLADRLQESGSHFAAKAYHAGLKEREEIQKEWMEGKVQIVCATVSFGMGIDNKHVRFVVHWNISQALAAYYQEAGRAGRDGKPAWARVYFSKRDENAIRFLIDKDINEREAKGKPANREAITKRFQSMIDYCTASNMCRHSIIAEYFGDALFNCKTQCDVCSGAAKTRSILSSAKRTSPSKPSFSFGRPPYGTKASTSAGGAFDDDAEFRRGSGKRDDREVWKDDGDRGEDGKSGFGDFVQQTLAKRRPLGSTPGPPPKKSKVHVPPDCYLKEPTAQRIPKLTLEGRMNQARKLEDAFNGQPGATPEAARESAADMEHDAYSTSKLLQSYLLAINKRVKSVAGSTATAASTSGPQATEKVGFVAASTLPQTVSFIPKPTSMFSKGKDSKESVQPKVSQVGKTKSKISGGNRSSQLFPTITIDD</sequence>
<evidence type="ECO:0000256" key="7">
    <source>
        <dbReference type="ARBA" id="ARBA00049360"/>
    </source>
</evidence>
<dbReference type="InterPro" id="IPR032284">
    <property type="entry name" value="RecQ_Zn-bd"/>
</dbReference>
<dbReference type="CDD" id="cd18794">
    <property type="entry name" value="SF2_C_RecQ"/>
    <property type="match status" value="1"/>
</dbReference>
<dbReference type="GO" id="GO:0005524">
    <property type="term" value="F:ATP binding"/>
    <property type="evidence" value="ECO:0007669"/>
    <property type="project" value="UniProtKB-KW"/>
</dbReference>
<evidence type="ECO:0000256" key="3">
    <source>
        <dbReference type="ARBA" id="ARBA00022801"/>
    </source>
</evidence>
<dbReference type="GO" id="GO:0005694">
    <property type="term" value="C:chromosome"/>
    <property type="evidence" value="ECO:0007669"/>
    <property type="project" value="TreeGrafter"/>
</dbReference>
<evidence type="ECO:0000259" key="11">
    <source>
        <dbReference type="PROSITE" id="PS51194"/>
    </source>
</evidence>
<evidence type="ECO:0000256" key="8">
    <source>
        <dbReference type="RuleBase" id="RU364117"/>
    </source>
</evidence>
<feature type="compositionally biased region" description="Polar residues" evidence="9">
    <location>
        <begin position="439"/>
        <end position="451"/>
    </location>
</feature>
<dbReference type="Gene3D" id="3.40.50.300">
    <property type="entry name" value="P-loop containing nucleotide triphosphate hydrolases"/>
    <property type="match status" value="2"/>
</dbReference>
<dbReference type="PANTHER" id="PTHR13710:SF152">
    <property type="entry name" value="ATP-DEPENDENT DNA HELICASE Q5"/>
    <property type="match status" value="1"/>
</dbReference>